<feature type="domain" description="Glycosyltransferase subfamily 4-like N-terminal" evidence="3">
    <location>
        <begin position="16"/>
        <end position="172"/>
    </location>
</feature>
<dbReference type="CDD" id="cd03809">
    <property type="entry name" value="GT4_MtfB-like"/>
    <property type="match status" value="1"/>
</dbReference>
<protein>
    <submittedName>
        <fullName evidence="4">Glycosyltransferase family 1 protein</fullName>
    </submittedName>
</protein>
<evidence type="ECO:0000313" key="5">
    <source>
        <dbReference type="Proteomes" id="UP000265882"/>
    </source>
</evidence>
<dbReference type="InterPro" id="IPR028098">
    <property type="entry name" value="Glyco_trans_4-like_N"/>
</dbReference>
<dbReference type="Proteomes" id="UP000265882">
    <property type="component" value="Unassembled WGS sequence"/>
</dbReference>
<proteinExistence type="predicted"/>
<dbReference type="Pfam" id="PF13439">
    <property type="entry name" value="Glyco_transf_4"/>
    <property type="match status" value="1"/>
</dbReference>
<dbReference type="Pfam" id="PF00534">
    <property type="entry name" value="Glycos_transf_1"/>
    <property type="match status" value="1"/>
</dbReference>
<dbReference type="GO" id="GO:0009103">
    <property type="term" value="P:lipopolysaccharide biosynthetic process"/>
    <property type="evidence" value="ECO:0007669"/>
    <property type="project" value="TreeGrafter"/>
</dbReference>
<sequence>MRIGIDCRYLYDYFTGVGRYTHNLANRISEFDGENEYVLFKNPAVDRIVDKPNFFEVPVKSRPVSFGTWLNLSLIVQRHRLDIFHSLFPVAPLFPACKTVVTVHDLQAVTDPHFSSNRNVVLQKGAEYFYRMSYPLSMNRADKIIAVSGATKRDIVEMYGIDESKIVVVHEAIGDRFYQRPDTRRLDEVRLKYKLPEKFMLYLGNTRPHKNVKGLLESFARFVFLKEFPTAPVLVIAGVKERFFPQLLPLLEQLRIEDRVIFLDYIPDEDLPCLLAMARVFAFLTTKEGFGLPPLEAMASGVPVIASTDAALPEVLGEAAVLCNPHDPRECAQGMLRLWEDEQLRSSLIQKGLERPKFFSWEKAARQTLAVYKELGKR</sequence>
<feature type="domain" description="Glycosyl transferase family 1" evidence="2">
    <location>
        <begin position="195"/>
        <end position="353"/>
    </location>
</feature>
<dbReference type="Gene3D" id="3.40.50.2000">
    <property type="entry name" value="Glycogen Phosphorylase B"/>
    <property type="match status" value="2"/>
</dbReference>
<name>A0A3A4P2V7_ABYX5</name>
<evidence type="ECO:0000256" key="1">
    <source>
        <dbReference type="ARBA" id="ARBA00022679"/>
    </source>
</evidence>
<gene>
    <name evidence="4" type="ORF">C4520_02430</name>
</gene>
<organism evidence="4 5">
    <name type="scientific">Abyssobacteria bacterium (strain SURF_5)</name>
    <dbReference type="NCBI Taxonomy" id="2093360"/>
    <lineage>
        <taxon>Bacteria</taxon>
        <taxon>Pseudomonadati</taxon>
        <taxon>Candidatus Hydrogenedentota</taxon>
        <taxon>Candidatus Abyssobacteria</taxon>
    </lineage>
</organism>
<dbReference type="PANTHER" id="PTHR46401:SF2">
    <property type="entry name" value="GLYCOSYLTRANSFERASE WBBK-RELATED"/>
    <property type="match status" value="1"/>
</dbReference>
<evidence type="ECO:0000313" key="4">
    <source>
        <dbReference type="EMBL" id="RJP25479.1"/>
    </source>
</evidence>
<dbReference type="EMBL" id="QZKU01000022">
    <property type="protein sequence ID" value="RJP25479.1"/>
    <property type="molecule type" value="Genomic_DNA"/>
</dbReference>
<dbReference type="GO" id="GO:0016757">
    <property type="term" value="F:glycosyltransferase activity"/>
    <property type="evidence" value="ECO:0007669"/>
    <property type="project" value="InterPro"/>
</dbReference>
<dbReference type="PANTHER" id="PTHR46401">
    <property type="entry name" value="GLYCOSYLTRANSFERASE WBBK-RELATED"/>
    <property type="match status" value="1"/>
</dbReference>
<dbReference type="SUPFAM" id="SSF53756">
    <property type="entry name" value="UDP-Glycosyltransferase/glycogen phosphorylase"/>
    <property type="match status" value="1"/>
</dbReference>
<keyword evidence="1 4" id="KW-0808">Transferase</keyword>
<reference evidence="4 5" key="1">
    <citation type="journal article" date="2017" name="ISME J.">
        <title>Energy and carbon metabolisms in a deep terrestrial subsurface fluid microbial community.</title>
        <authorList>
            <person name="Momper L."/>
            <person name="Jungbluth S.P."/>
            <person name="Lee M.D."/>
            <person name="Amend J.P."/>
        </authorList>
    </citation>
    <scope>NUCLEOTIDE SEQUENCE [LARGE SCALE GENOMIC DNA]</scope>
    <source>
        <strain evidence="4">SURF_5</strain>
    </source>
</reference>
<dbReference type="FunFam" id="3.40.50.2000:FF:000119">
    <property type="entry name" value="Glycosyl transferase group 1"/>
    <property type="match status" value="1"/>
</dbReference>
<accession>A0A3A4P2V7</accession>
<comment type="caution">
    <text evidence="4">The sequence shown here is derived from an EMBL/GenBank/DDBJ whole genome shotgun (WGS) entry which is preliminary data.</text>
</comment>
<evidence type="ECO:0000259" key="3">
    <source>
        <dbReference type="Pfam" id="PF13439"/>
    </source>
</evidence>
<evidence type="ECO:0000259" key="2">
    <source>
        <dbReference type="Pfam" id="PF00534"/>
    </source>
</evidence>
<dbReference type="AlphaFoldDB" id="A0A3A4P2V7"/>
<dbReference type="InterPro" id="IPR001296">
    <property type="entry name" value="Glyco_trans_1"/>
</dbReference>